<evidence type="ECO:0000313" key="2">
    <source>
        <dbReference type="Proteomes" id="UP000004095"/>
    </source>
</evidence>
<sequence>MMNVMEPGLSSVIENKYAPWSSKIGVNLDRQWSKYNPRVSGTAKKAKGPRVEIKEDEQKIQILISVHAYVITKGGKKVGEELIKKKQLSDVNEYLKGGQASFKHGGKVVEVQIDTSFMAVDSISEAKKMIKANNNVGVLLIFNGKYPMYKPNNRIVAGEEPRKGEVEVGRIAHELGHSLGFNERYIDTDGGALVMKDFKDDLMGTARDALNQKSIDNLIGAVLKNRAKTGDNYVGKPIDFREDVIEEKYKAKNKVLLVEYYLDKNKNNNKEYIYNIESGKITLKKQ</sequence>
<dbReference type="Proteomes" id="UP000004095">
    <property type="component" value="Unassembled WGS sequence"/>
</dbReference>
<name>A1ZL17_MICM2</name>
<reference evidence="1 2" key="1">
    <citation type="submission" date="2007-01" db="EMBL/GenBank/DDBJ databases">
        <authorList>
            <person name="Haygood M."/>
            <person name="Podell S."/>
            <person name="Anderson C."/>
            <person name="Hopkinson B."/>
            <person name="Roe K."/>
            <person name="Barbeau K."/>
            <person name="Gaasterland T."/>
            <person name="Ferriera S."/>
            <person name="Johnson J."/>
            <person name="Kravitz S."/>
            <person name="Beeson K."/>
            <person name="Sutton G."/>
            <person name="Rogers Y.-H."/>
            <person name="Friedman R."/>
            <person name="Frazier M."/>
            <person name="Venter J.C."/>
        </authorList>
    </citation>
    <scope>NUCLEOTIDE SEQUENCE [LARGE SCALE GENOMIC DNA]</scope>
    <source>
        <strain evidence="1 2">ATCC 23134</strain>
    </source>
</reference>
<evidence type="ECO:0000313" key="1">
    <source>
        <dbReference type="EMBL" id="EAY28983.1"/>
    </source>
</evidence>
<organism evidence="1 2">
    <name type="scientific">Microscilla marina ATCC 23134</name>
    <dbReference type="NCBI Taxonomy" id="313606"/>
    <lineage>
        <taxon>Bacteria</taxon>
        <taxon>Pseudomonadati</taxon>
        <taxon>Bacteroidota</taxon>
        <taxon>Cytophagia</taxon>
        <taxon>Cytophagales</taxon>
        <taxon>Microscillaceae</taxon>
        <taxon>Microscilla</taxon>
    </lineage>
</organism>
<protein>
    <submittedName>
        <fullName evidence="1">Uncharacterized protein</fullName>
    </submittedName>
</protein>
<dbReference type="AlphaFoldDB" id="A1ZL17"/>
<proteinExistence type="predicted"/>
<keyword evidence="2" id="KW-1185">Reference proteome</keyword>
<dbReference type="EMBL" id="AAWS01000013">
    <property type="protein sequence ID" value="EAY28983.1"/>
    <property type="molecule type" value="Genomic_DNA"/>
</dbReference>
<comment type="caution">
    <text evidence="1">The sequence shown here is derived from an EMBL/GenBank/DDBJ whole genome shotgun (WGS) entry which is preliminary data.</text>
</comment>
<gene>
    <name evidence="1" type="ORF">M23134_00137</name>
</gene>
<accession>A1ZL17</accession>